<evidence type="ECO:0000256" key="1">
    <source>
        <dbReference type="ARBA" id="ARBA00023015"/>
    </source>
</evidence>
<dbReference type="InterPro" id="IPR036910">
    <property type="entry name" value="HMG_box_dom_sf"/>
</dbReference>
<dbReference type="Proteomes" id="UP000078237">
    <property type="component" value="Unassembled WGS sequence"/>
</dbReference>
<dbReference type="InterPro" id="IPR050140">
    <property type="entry name" value="SRY-related_HMG-box_TF-like"/>
</dbReference>
<feature type="compositionally biased region" description="Polar residues" evidence="5">
    <location>
        <begin position="62"/>
        <end position="76"/>
    </location>
</feature>
<comment type="caution">
    <text evidence="7">The sequence shown here is derived from an EMBL/GenBank/DDBJ whole genome shotgun (WGS) entry which is preliminary data.</text>
</comment>
<sequence length="469" mass="50061">MAAGPAEAVPARQQGSETSSAALIPSPSDPASHFESHQKPTSRKRATSINTEEANRPKIENLTLSAPSTASPRPFDTSSGLICLCTPEPKVPRPRNAFILYRQHRQAQVVQQNPGLANPEISKIIGEQWRDEPEEHKNQWKRLAEEEKQRHQQQYPNYRYQPRRGNKAGGPQVSTPPAAPGEDPHKCPKCGGRYIATPQTPSTPFATATATKAAVRPPYSPSPSGRHPTPSGGGMNKSSRPHWRGSSQGGEPSGLYDINKDHEGMATASEVKRRRYNPTGGYHNFHAMPSPSPPFPSGQHSRQPSVVGPTAPGYGPLPGPSSVLSRASPGPMPPPPRPSHPMPHYVPSRGGPASEFDESLRLPPLQTHLPTSPESEPSAGPGGGAGAAGLGIMNPPSAGPVPYGENPQCCRERDSAAQAQARSVEAMVMSISYINKLRVLERISPPVVLDSPGGQSLPLRGRILASCGR</sequence>
<dbReference type="GO" id="GO:0005634">
    <property type="term" value="C:nucleus"/>
    <property type="evidence" value="ECO:0007669"/>
    <property type="project" value="UniProtKB-UniRule"/>
</dbReference>
<feature type="compositionally biased region" description="Pro residues" evidence="5">
    <location>
        <begin position="330"/>
        <end position="341"/>
    </location>
</feature>
<dbReference type="FunFam" id="1.10.30.10:FF:000041">
    <property type="entry name" value="HMG box family protein"/>
    <property type="match status" value="1"/>
</dbReference>
<dbReference type="PANTHER" id="PTHR10270:SF161">
    <property type="entry name" value="SEX-DETERMINING REGION Y PROTEIN"/>
    <property type="match status" value="1"/>
</dbReference>
<keyword evidence="1" id="KW-0805">Transcription regulation</keyword>
<dbReference type="STRING" id="100816.A0A175WG27"/>
<evidence type="ECO:0000313" key="8">
    <source>
        <dbReference type="Proteomes" id="UP000078237"/>
    </source>
</evidence>
<proteinExistence type="predicted"/>
<feature type="region of interest" description="Disordered" evidence="5">
    <location>
        <begin position="1"/>
        <end position="76"/>
    </location>
</feature>
<feature type="domain" description="HMG box" evidence="6">
    <location>
        <begin position="91"/>
        <end position="159"/>
    </location>
</feature>
<keyword evidence="8" id="KW-1185">Reference proteome</keyword>
<dbReference type="PROSITE" id="PS50118">
    <property type="entry name" value="HMG_BOX_2"/>
    <property type="match status" value="1"/>
</dbReference>
<protein>
    <submittedName>
        <fullName evidence="7">Repressor of filamentous growth 1</fullName>
    </submittedName>
</protein>
<feature type="DNA-binding region" description="HMG box" evidence="4">
    <location>
        <begin position="91"/>
        <end position="159"/>
    </location>
</feature>
<evidence type="ECO:0000256" key="2">
    <source>
        <dbReference type="ARBA" id="ARBA00023125"/>
    </source>
</evidence>
<evidence type="ECO:0000256" key="4">
    <source>
        <dbReference type="PROSITE-ProRule" id="PRU00267"/>
    </source>
</evidence>
<feature type="compositionally biased region" description="Basic and acidic residues" evidence="5">
    <location>
        <begin position="128"/>
        <end position="150"/>
    </location>
</feature>
<feature type="compositionally biased region" description="Gly residues" evidence="5">
    <location>
        <begin position="380"/>
        <end position="389"/>
    </location>
</feature>
<feature type="region of interest" description="Disordered" evidence="5">
    <location>
        <begin position="126"/>
        <end position="408"/>
    </location>
</feature>
<evidence type="ECO:0000259" key="6">
    <source>
        <dbReference type="PROSITE" id="PS50118"/>
    </source>
</evidence>
<dbReference type="GO" id="GO:0000122">
    <property type="term" value="P:negative regulation of transcription by RNA polymerase II"/>
    <property type="evidence" value="ECO:0007669"/>
    <property type="project" value="TreeGrafter"/>
</dbReference>
<dbReference type="GO" id="GO:0030154">
    <property type="term" value="P:cell differentiation"/>
    <property type="evidence" value="ECO:0007669"/>
    <property type="project" value="TreeGrafter"/>
</dbReference>
<keyword evidence="4" id="KW-0539">Nucleus</keyword>
<dbReference type="Gene3D" id="1.10.30.10">
    <property type="entry name" value="High mobility group box domain"/>
    <property type="match status" value="1"/>
</dbReference>
<keyword evidence="3" id="KW-0804">Transcription</keyword>
<dbReference type="Pfam" id="PF00505">
    <property type="entry name" value="HMG_box"/>
    <property type="match status" value="1"/>
</dbReference>
<dbReference type="GO" id="GO:0001228">
    <property type="term" value="F:DNA-binding transcription activator activity, RNA polymerase II-specific"/>
    <property type="evidence" value="ECO:0007669"/>
    <property type="project" value="TreeGrafter"/>
</dbReference>
<feature type="compositionally biased region" description="Low complexity" evidence="5">
    <location>
        <begin position="196"/>
        <end position="217"/>
    </location>
</feature>
<dbReference type="CDD" id="cd01389">
    <property type="entry name" value="HMG-box_ROX1-like"/>
    <property type="match status" value="1"/>
</dbReference>
<dbReference type="GO" id="GO:0000978">
    <property type="term" value="F:RNA polymerase II cis-regulatory region sequence-specific DNA binding"/>
    <property type="evidence" value="ECO:0007669"/>
    <property type="project" value="TreeGrafter"/>
</dbReference>
<dbReference type="EMBL" id="LCTW02000012">
    <property type="protein sequence ID" value="KXX82555.1"/>
    <property type="molecule type" value="Genomic_DNA"/>
</dbReference>
<reference evidence="7 8" key="1">
    <citation type="journal article" date="2016" name="Genome Announc.">
        <title>Genome Sequence of Madurella mycetomatis mm55, Isolated from a Human Mycetoma Case in Sudan.</title>
        <authorList>
            <person name="Smit S."/>
            <person name="Derks M.F."/>
            <person name="Bervoets S."/>
            <person name="Fahal A."/>
            <person name="van Leeuwen W."/>
            <person name="van Belkum A."/>
            <person name="van de Sande W.W."/>
        </authorList>
    </citation>
    <scope>NUCLEOTIDE SEQUENCE [LARGE SCALE GENOMIC DNA]</scope>
    <source>
        <strain evidence="8">mm55</strain>
    </source>
</reference>
<dbReference type="VEuPathDB" id="FungiDB:MMYC01_201192"/>
<dbReference type="OrthoDB" id="6247875at2759"/>
<organism evidence="7 8">
    <name type="scientific">Madurella mycetomatis</name>
    <dbReference type="NCBI Taxonomy" id="100816"/>
    <lineage>
        <taxon>Eukaryota</taxon>
        <taxon>Fungi</taxon>
        <taxon>Dikarya</taxon>
        <taxon>Ascomycota</taxon>
        <taxon>Pezizomycotina</taxon>
        <taxon>Sordariomycetes</taxon>
        <taxon>Sordariomycetidae</taxon>
        <taxon>Sordariales</taxon>
        <taxon>Sordariales incertae sedis</taxon>
        <taxon>Madurella</taxon>
    </lineage>
</organism>
<dbReference type="SMART" id="SM00398">
    <property type="entry name" value="HMG"/>
    <property type="match status" value="1"/>
</dbReference>
<evidence type="ECO:0000256" key="5">
    <source>
        <dbReference type="SAM" id="MobiDB-lite"/>
    </source>
</evidence>
<evidence type="ECO:0000313" key="7">
    <source>
        <dbReference type="EMBL" id="KXX82555.1"/>
    </source>
</evidence>
<gene>
    <name evidence="7" type="ORF">MMYC01_201192</name>
</gene>
<dbReference type="AlphaFoldDB" id="A0A175WG27"/>
<name>A0A175WG27_9PEZI</name>
<dbReference type="SUPFAM" id="SSF47095">
    <property type="entry name" value="HMG-box"/>
    <property type="match status" value="1"/>
</dbReference>
<keyword evidence="2 4" id="KW-0238">DNA-binding</keyword>
<accession>A0A175WG27</accession>
<dbReference type="PANTHER" id="PTHR10270">
    <property type="entry name" value="SOX TRANSCRIPTION FACTOR"/>
    <property type="match status" value="1"/>
</dbReference>
<dbReference type="InterPro" id="IPR009071">
    <property type="entry name" value="HMG_box_dom"/>
</dbReference>
<evidence type="ECO:0000256" key="3">
    <source>
        <dbReference type="ARBA" id="ARBA00023163"/>
    </source>
</evidence>